<organism evidence="3 4">
    <name type="scientific">Pedobacter lusitanus</name>
    <dbReference type="NCBI Taxonomy" id="1503925"/>
    <lineage>
        <taxon>Bacteria</taxon>
        <taxon>Pseudomonadati</taxon>
        <taxon>Bacteroidota</taxon>
        <taxon>Sphingobacteriia</taxon>
        <taxon>Sphingobacteriales</taxon>
        <taxon>Sphingobacteriaceae</taxon>
        <taxon>Pedobacter</taxon>
    </lineage>
</organism>
<evidence type="ECO:0000313" key="3">
    <source>
        <dbReference type="EMBL" id="KIO77375.1"/>
    </source>
</evidence>
<protein>
    <submittedName>
        <fullName evidence="3">Uncharacterized protein</fullName>
    </submittedName>
</protein>
<dbReference type="Proteomes" id="UP000032049">
    <property type="component" value="Unassembled WGS sequence"/>
</dbReference>
<keyword evidence="1" id="KW-0812">Transmembrane</keyword>
<reference evidence="3 4" key="1">
    <citation type="submission" date="2015-01" db="EMBL/GenBank/DDBJ databases">
        <title>Draft genome sequence of Pedobacter sp. NL19 isolated from sludge of an effluent treatment pond in an abandoned uranium mine.</title>
        <authorList>
            <person name="Santos T."/>
            <person name="Caetano T."/>
            <person name="Covas C."/>
            <person name="Cruz A."/>
            <person name="Mendo S."/>
        </authorList>
    </citation>
    <scope>NUCLEOTIDE SEQUENCE [LARGE SCALE GENOMIC DNA]</scope>
    <source>
        <strain evidence="3 4">NL19</strain>
    </source>
</reference>
<comment type="caution">
    <text evidence="3">The sequence shown here is derived from an EMBL/GenBank/DDBJ whole genome shotgun (WGS) entry which is preliminary data.</text>
</comment>
<sequence>MKTILKTAVISTLLLSFFSLSLCAGDGLLNKIKTAVTSPSPTTDNLIEKLIITYISQANEESVISNKETLLSEILKSNHPDKKIFTYEIEAAYAKRLLQLEKARYYIIKALDETRQEKPKFISLLKTLAFIDTDLENHMRAMESYLIIQKHLQQINDTDKLILNYANIADLYTKSNLFNEALDALNSAQDLALKQDYKQIPSLLYENKAIAFFYLKNQDSLQYYAAKIGGRNASPCDPLVNHRLKYMLLLLRKDRKAIDEIKVLIEAPNDPEKLYTYLHLAEAYLMFNQTAKAREVIFKLLSSGDLKKLGYMRCKLFILLGSAYEKEKQFELAAQYYKKGTEQSSLNTLRMMKTGSILNLLKYDEIKKKYVVAQENLEVRQNFLLLFVAITGMIILTFIFLYRSLKIKKKYDELMFNKLSSEISFINSHEIRKYLSNILGIVMVIKMSEDRNETYLEFEDALFDSAENLDTSIKSIAAKLNDKAGSYT</sequence>
<dbReference type="EMBL" id="JXRA01000036">
    <property type="protein sequence ID" value="KIO77375.1"/>
    <property type="molecule type" value="Genomic_DNA"/>
</dbReference>
<gene>
    <name evidence="3" type="ORF">TH53_09715</name>
</gene>
<evidence type="ECO:0000256" key="2">
    <source>
        <dbReference type="SAM" id="SignalP"/>
    </source>
</evidence>
<keyword evidence="1" id="KW-1133">Transmembrane helix</keyword>
<dbReference type="OrthoDB" id="732044at2"/>
<feature type="chain" id="PRO_5002210660" evidence="2">
    <location>
        <begin position="25"/>
        <end position="488"/>
    </location>
</feature>
<dbReference type="Gene3D" id="1.25.40.10">
    <property type="entry name" value="Tetratricopeptide repeat domain"/>
    <property type="match status" value="2"/>
</dbReference>
<dbReference type="STRING" id="1503925.TH53_09715"/>
<evidence type="ECO:0000256" key="1">
    <source>
        <dbReference type="SAM" id="Phobius"/>
    </source>
</evidence>
<keyword evidence="2" id="KW-0732">Signal</keyword>
<keyword evidence="1" id="KW-0472">Membrane</keyword>
<evidence type="ECO:0000313" key="4">
    <source>
        <dbReference type="Proteomes" id="UP000032049"/>
    </source>
</evidence>
<accession>A0A0D0GMK5</accession>
<dbReference type="SUPFAM" id="SSF48452">
    <property type="entry name" value="TPR-like"/>
    <property type="match status" value="2"/>
</dbReference>
<name>A0A0D0GMK5_9SPHI</name>
<dbReference type="RefSeq" id="WP_041881184.1">
    <property type="nucleotide sequence ID" value="NZ_CP157278.1"/>
</dbReference>
<keyword evidence="4" id="KW-1185">Reference proteome</keyword>
<dbReference type="InterPro" id="IPR011990">
    <property type="entry name" value="TPR-like_helical_dom_sf"/>
</dbReference>
<dbReference type="AlphaFoldDB" id="A0A0D0GMK5"/>
<feature type="transmembrane region" description="Helical" evidence="1">
    <location>
        <begin position="383"/>
        <end position="402"/>
    </location>
</feature>
<feature type="signal peptide" evidence="2">
    <location>
        <begin position="1"/>
        <end position="24"/>
    </location>
</feature>
<proteinExistence type="predicted"/>